<feature type="transmembrane region" description="Helical" evidence="1">
    <location>
        <begin position="9"/>
        <end position="27"/>
    </location>
</feature>
<reference evidence="3" key="1">
    <citation type="submission" date="2023-07" db="EMBL/GenBank/DDBJ databases">
        <title>Novel species isolated from saline lakes on Tibetan Plateau.</title>
        <authorList>
            <person name="Lu H."/>
        </authorList>
    </citation>
    <scope>NUCLEOTIDE SEQUENCE [LARGE SCALE GENOMIC DNA]</scope>
    <source>
        <strain evidence="3">CAK8W</strain>
    </source>
</reference>
<comment type="caution">
    <text evidence="2">The sequence shown here is derived from an EMBL/GenBank/DDBJ whole genome shotgun (WGS) entry which is preliminary data.</text>
</comment>
<name>A0ABS7XIW8_9FLAO</name>
<protein>
    <submittedName>
        <fullName evidence="2">Uncharacterized protein</fullName>
    </submittedName>
</protein>
<organism evidence="2 3">
    <name type="scientific">Psychroflexus longus</name>
    <dbReference type="NCBI Taxonomy" id="2873596"/>
    <lineage>
        <taxon>Bacteria</taxon>
        <taxon>Pseudomonadati</taxon>
        <taxon>Bacteroidota</taxon>
        <taxon>Flavobacteriia</taxon>
        <taxon>Flavobacteriales</taxon>
        <taxon>Flavobacteriaceae</taxon>
        <taxon>Psychroflexus</taxon>
    </lineage>
</organism>
<gene>
    <name evidence="2" type="ORF">LB452_05725</name>
</gene>
<evidence type="ECO:0000313" key="3">
    <source>
        <dbReference type="Proteomes" id="UP001199314"/>
    </source>
</evidence>
<keyword evidence="1" id="KW-0472">Membrane</keyword>
<feature type="transmembrane region" description="Helical" evidence="1">
    <location>
        <begin position="66"/>
        <end position="88"/>
    </location>
</feature>
<evidence type="ECO:0000313" key="2">
    <source>
        <dbReference type="EMBL" id="MBZ9778419.1"/>
    </source>
</evidence>
<keyword evidence="3" id="KW-1185">Reference proteome</keyword>
<dbReference type="RefSeq" id="WP_224460774.1">
    <property type="nucleotide sequence ID" value="NZ_JAIQZE010000004.1"/>
</dbReference>
<dbReference type="Proteomes" id="UP001199314">
    <property type="component" value="Unassembled WGS sequence"/>
</dbReference>
<proteinExistence type="predicted"/>
<accession>A0ABS7XIW8</accession>
<sequence length="95" mass="10912">MIPIKRHQITLLSIPLLLLIPFIGMQISKEVNWSVFDFIIMAALLMLLTLAIEFTLRIFKFKLTRFVLLGTILFLFFLIWAELAAGIIKTPFSGD</sequence>
<dbReference type="EMBL" id="JAIQZE010000004">
    <property type="protein sequence ID" value="MBZ9778419.1"/>
    <property type="molecule type" value="Genomic_DNA"/>
</dbReference>
<evidence type="ECO:0000256" key="1">
    <source>
        <dbReference type="SAM" id="Phobius"/>
    </source>
</evidence>
<keyword evidence="1" id="KW-0812">Transmembrane</keyword>
<keyword evidence="1" id="KW-1133">Transmembrane helix</keyword>
<feature type="transmembrane region" description="Helical" evidence="1">
    <location>
        <begin position="33"/>
        <end position="54"/>
    </location>
</feature>